<comment type="caution">
    <text evidence="1">The sequence shown here is derived from an EMBL/GenBank/DDBJ whole genome shotgun (WGS) entry which is preliminary data.</text>
</comment>
<accession>A0ACB8KCC0</accession>
<keyword evidence="2" id="KW-1185">Reference proteome</keyword>
<proteinExistence type="predicted"/>
<gene>
    <name evidence="1" type="ORF">KPL71_014543</name>
</gene>
<evidence type="ECO:0000313" key="2">
    <source>
        <dbReference type="Proteomes" id="UP000829398"/>
    </source>
</evidence>
<reference evidence="2" key="1">
    <citation type="journal article" date="2023" name="Hortic. Res.">
        <title>A chromosome-level phased genome enabling allele-level studies in sweet orange: a case study on citrus Huanglongbing tolerance.</title>
        <authorList>
            <person name="Wu B."/>
            <person name="Yu Q."/>
            <person name="Deng Z."/>
            <person name="Duan Y."/>
            <person name="Luo F."/>
            <person name="Gmitter F. Jr."/>
        </authorList>
    </citation>
    <scope>NUCLEOTIDE SEQUENCE [LARGE SCALE GENOMIC DNA]</scope>
    <source>
        <strain evidence="2">cv. Valencia</strain>
    </source>
</reference>
<evidence type="ECO:0000313" key="1">
    <source>
        <dbReference type="EMBL" id="KAH9752054.1"/>
    </source>
</evidence>
<sequence length="377" mass="43488">MYISMGPYQPKLEEFPPSFDGQQFRQFQYTWYAQFPWLEYSKEIDVAYCFACFLFYEKKQNILSLQLKGLRAMLKWGGLNNPSQHIDRVMNGQSSQQILQNRLQLQTSIKAVKWLAKQACAFRGHDESIKFSNPRNFIETIKYSARMNKDIAEVVLENAPGNAKYTSSDIQKELLNIIGNRMCLIYGFFFSTLNSIVNVFGSSPKRHSELKSIREVEIIDLIASGDLETGTPNQISSLSRLISMFGVVHEYLEKLICNGLNNDIQGEAKGVYDVMSTFKFVFILHLINKVLGISDLLCQALQMKSQDFLNAIHLISATKSLLQNLRENDMKLIKTPLRNKMEKEFLSDCMVIYIKRGFVDTIDSYLIIDEFNSRKYR</sequence>
<name>A0ACB8KCC0_CITSI</name>
<dbReference type="EMBL" id="CM039174">
    <property type="protein sequence ID" value="KAH9752054.1"/>
    <property type="molecule type" value="Genomic_DNA"/>
</dbReference>
<organism evidence="1 2">
    <name type="scientific">Citrus sinensis</name>
    <name type="common">Sweet orange</name>
    <name type="synonym">Citrus aurantium var. sinensis</name>
    <dbReference type="NCBI Taxonomy" id="2711"/>
    <lineage>
        <taxon>Eukaryota</taxon>
        <taxon>Viridiplantae</taxon>
        <taxon>Streptophyta</taxon>
        <taxon>Embryophyta</taxon>
        <taxon>Tracheophyta</taxon>
        <taxon>Spermatophyta</taxon>
        <taxon>Magnoliopsida</taxon>
        <taxon>eudicotyledons</taxon>
        <taxon>Gunneridae</taxon>
        <taxon>Pentapetalae</taxon>
        <taxon>rosids</taxon>
        <taxon>malvids</taxon>
        <taxon>Sapindales</taxon>
        <taxon>Rutaceae</taxon>
        <taxon>Aurantioideae</taxon>
        <taxon>Citrus</taxon>
    </lineage>
</organism>
<dbReference type="Proteomes" id="UP000829398">
    <property type="component" value="Chromosome 5"/>
</dbReference>
<protein>
    <submittedName>
        <fullName evidence="1">DUF4371 domain-containing protein</fullName>
    </submittedName>
</protein>